<evidence type="ECO:0000313" key="10">
    <source>
        <dbReference type="EMBL" id="SFK26381.1"/>
    </source>
</evidence>
<keyword evidence="6" id="KW-0408">Iron</keyword>
<evidence type="ECO:0000259" key="8">
    <source>
        <dbReference type="PROSITE" id="PS51449"/>
    </source>
</evidence>
<dbReference type="InterPro" id="IPR013848">
    <property type="entry name" value="Methylthiotransferase_N"/>
</dbReference>
<dbReference type="SMART" id="SM00729">
    <property type="entry name" value="Elp3"/>
    <property type="match status" value="1"/>
</dbReference>
<keyword evidence="3 10" id="KW-0808">Transferase</keyword>
<dbReference type="EMBL" id="FOSL01000004">
    <property type="protein sequence ID" value="SFK26381.1"/>
    <property type="molecule type" value="Genomic_DNA"/>
</dbReference>
<dbReference type="AlphaFoldDB" id="A0A1I3Y534"/>
<dbReference type="SFLD" id="SFLDG01082">
    <property type="entry name" value="B12-binding_domain_containing"/>
    <property type="match status" value="1"/>
</dbReference>
<dbReference type="SFLD" id="SFLDS00029">
    <property type="entry name" value="Radical_SAM"/>
    <property type="match status" value="1"/>
</dbReference>
<dbReference type="RefSeq" id="WP_149759863.1">
    <property type="nucleotide sequence ID" value="NZ_BSPE01000007.1"/>
</dbReference>
<dbReference type="InterPro" id="IPR006638">
    <property type="entry name" value="Elp3/MiaA/NifB-like_rSAM"/>
</dbReference>
<dbReference type="Gene3D" id="3.40.50.12160">
    <property type="entry name" value="Methylthiotransferase, N-terminal domain"/>
    <property type="match status" value="1"/>
</dbReference>
<dbReference type="OrthoDB" id="9805215at2"/>
<dbReference type="SUPFAM" id="SSF102114">
    <property type="entry name" value="Radical SAM enzymes"/>
    <property type="match status" value="1"/>
</dbReference>
<keyword evidence="4" id="KW-0949">S-adenosyl-L-methionine</keyword>
<reference evidence="10 11" key="1">
    <citation type="submission" date="2016-10" db="EMBL/GenBank/DDBJ databases">
        <authorList>
            <person name="Varghese N."/>
            <person name="Submissions S."/>
        </authorList>
    </citation>
    <scope>NUCLEOTIDE SEQUENCE [LARGE SCALE GENOMIC DNA]</scope>
    <source>
        <strain evidence="10 11">DSM 21822</strain>
    </source>
</reference>
<dbReference type="InterPro" id="IPR023404">
    <property type="entry name" value="rSAM_horseshoe"/>
</dbReference>
<evidence type="ECO:0000256" key="1">
    <source>
        <dbReference type="ARBA" id="ARBA00001966"/>
    </source>
</evidence>
<evidence type="ECO:0000256" key="4">
    <source>
        <dbReference type="ARBA" id="ARBA00022691"/>
    </source>
</evidence>
<evidence type="ECO:0000256" key="7">
    <source>
        <dbReference type="ARBA" id="ARBA00023014"/>
    </source>
</evidence>
<feature type="domain" description="MTTase N-terminal" evidence="8">
    <location>
        <begin position="1"/>
        <end position="107"/>
    </location>
</feature>
<comment type="cofactor">
    <cofactor evidence="1">
        <name>[4Fe-4S] cluster</name>
        <dbReference type="ChEBI" id="CHEBI:49883"/>
    </cofactor>
</comment>
<dbReference type="Proteomes" id="UP000323300">
    <property type="component" value="Unassembled WGS sequence"/>
</dbReference>
<sequence length="427" mass="46487">MAVEIVTFGCRLNTYESEVMRREAETAGLGALKNGAVIFNTCAVTGEAVRQAKQSIRKARRDNPNARIIVTGCAAQTDPAAFTAMDEVDLVLGNEEKLKSHSYRALPDFGVNDTEKARVNDIMSVKETASHMVDAIEGRARAFVQVQNGCDHRCTFCIIPYGRGNSRSVPMGAVVEQVKRLAGNGYAEIVLTGVDMTSFGADLPGAPKLGRLVKTILRQVPDVRRLRLSSIDSIEADDELLDAIATEPRLMPHLHLSLQAGDDMILKRMKRRHLRDDSIRFCENVRKLRENIVFGADIIAGFPTETAEMFENSLNIVEECGLTHLHVFPFSPREGTPAARMPQLARTVIKERAARLRAAGEAAYQKHLGALAGTRQSILIERDGLGRTEGFTLAAISAAQPGEIVEAAITGHDGQRLIAAPLALQAA</sequence>
<dbReference type="InterPro" id="IPR038135">
    <property type="entry name" value="Methylthiotransferase_N_sf"/>
</dbReference>
<dbReference type="GO" id="GO:0046872">
    <property type="term" value="F:metal ion binding"/>
    <property type="evidence" value="ECO:0007669"/>
    <property type="project" value="UniProtKB-KW"/>
</dbReference>
<keyword evidence="2" id="KW-0004">4Fe-4S</keyword>
<dbReference type="InterPro" id="IPR058240">
    <property type="entry name" value="rSAM_sf"/>
</dbReference>
<dbReference type="GO" id="GO:0051539">
    <property type="term" value="F:4 iron, 4 sulfur cluster binding"/>
    <property type="evidence" value="ECO:0007669"/>
    <property type="project" value="UniProtKB-KW"/>
</dbReference>
<dbReference type="CDD" id="cd01335">
    <property type="entry name" value="Radical_SAM"/>
    <property type="match status" value="1"/>
</dbReference>
<keyword evidence="5" id="KW-0479">Metal-binding</keyword>
<keyword evidence="11" id="KW-1185">Reference proteome</keyword>
<dbReference type="PANTHER" id="PTHR11918">
    <property type="entry name" value="RADICAL SAM PROTEINS"/>
    <property type="match status" value="1"/>
</dbReference>
<accession>A0A1I3Y534</accession>
<feature type="domain" description="Radical SAM core" evidence="9">
    <location>
        <begin position="136"/>
        <end position="366"/>
    </location>
</feature>
<evidence type="ECO:0000256" key="5">
    <source>
        <dbReference type="ARBA" id="ARBA00022723"/>
    </source>
</evidence>
<keyword evidence="7" id="KW-0411">Iron-sulfur</keyword>
<dbReference type="InterPro" id="IPR006467">
    <property type="entry name" value="MiaB-like_bact"/>
</dbReference>
<dbReference type="InterPro" id="IPR005839">
    <property type="entry name" value="Methylthiotransferase"/>
</dbReference>
<dbReference type="Pfam" id="PF00919">
    <property type="entry name" value="UPF0004"/>
    <property type="match status" value="1"/>
</dbReference>
<evidence type="ECO:0000313" key="11">
    <source>
        <dbReference type="Proteomes" id="UP000323300"/>
    </source>
</evidence>
<dbReference type="InterPro" id="IPR007197">
    <property type="entry name" value="rSAM"/>
</dbReference>
<proteinExistence type="predicted"/>
<dbReference type="NCBIfam" id="TIGR01579">
    <property type="entry name" value="MiaB-like-C"/>
    <property type="match status" value="1"/>
</dbReference>
<protein>
    <submittedName>
        <fullName evidence="10">Threonylcarbamoyladenosine tRNA methylthiotransferase MtaB</fullName>
    </submittedName>
</protein>
<organism evidence="10 11">
    <name type="scientific">Neomesorhizobium albiziae</name>
    <dbReference type="NCBI Taxonomy" id="335020"/>
    <lineage>
        <taxon>Bacteria</taxon>
        <taxon>Pseudomonadati</taxon>
        <taxon>Pseudomonadota</taxon>
        <taxon>Alphaproteobacteria</taxon>
        <taxon>Hyphomicrobiales</taxon>
        <taxon>Phyllobacteriaceae</taxon>
        <taxon>Neomesorhizobium</taxon>
    </lineage>
</organism>
<dbReference type="PROSITE" id="PS01278">
    <property type="entry name" value="MTTASE_RADICAL"/>
    <property type="match status" value="1"/>
</dbReference>
<evidence type="ECO:0000256" key="6">
    <source>
        <dbReference type="ARBA" id="ARBA00023004"/>
    </source>
</evidence>
<dbReference type="PANTHER" id="PTHR11918:SF45">
    <property type="entry name" value="THREONYLCARBAMOYLADENOSINE TRNA METHYLTHIOTRANSFERASE"/>
    <property type="match status" value="1"/>
</dbReference>
<dbReference type="PROSITE" id="PS51449">
    <property type="entry name" value="MTTASE_N"/>
    <property type="match status" value="1"/>
</dbReference>
<evidence type="ECO:0000256" key="3">
    <source>
        <dbReference type="ARBA" id="ARBA00022679"/>
    </source>
</evidence>
<gene>
    <name evidence="10" type="ORF">SAMN04488498_104182</name>
</gene>
<evidence type="ECO:0000256" key="2">
    <source>
        <dbReference type="ARBA" id="ARBA00022485"/>
    </source>
</evidence>
<dbReference type="NCBIfam" id="TIGR00089">
    <property type="entry name" value="MiaB/RimO family radical SAM methylthiotransferase"/>
    <property type="match status" value="1"/>
</dbReference>
<dbReference type="Pfam" id="PF04055">
    <property type="entry name" value="Radical_SAM"/>
    <property type="match status" value="1"/>
</dbReference>
<dbReference type="PROSITE" id="PS51918">
    <property type="entry name" value="RADICAL_SAM"/>
    <property type="match status" value="1"/>
</dbReference>
<dbReference type="InterPro" id="IPR020612">
    <property type="entry name" value="Methylthiotransferase_CS"/>
</dbReference>
<dbReference type="GO" id="GO:0035598">
    <property type="term" value="F:tRNA (N(6)-L-threonylcarbamoyladenosine(37)-C(2))-methylthiotransferase activity"/>
    <property type="evidence" value="ECO:0007669"/>
    <property type="project" value="TreeGrafter"/>
</dbReference>
<dbReference type="Gene3D" id="3.80.30.20">
    <property type="entry name" value="tm_1862 like domain"/>
    <property type="match status" value="1"/>
</dbReference>
<name>A0A1I3Y534_9HYPH</name>
<evidence type="ECO:0000259" key="9">
    <source>
        <dbReference type="PROSITE" id="PS51918"/>
    </source>
</evidence>